<evidence type="ECO:0000313" key="1">
    <source>
        <dbReference type="EMBL" id="TLD71760.1"/>
    </source>
</evidence>
<name>A0A5R8KHQ1_9BACT</name>
<dbReference type="EMBL" id="VAUV01000004">
    <property type="protein sequence ID" value="TLD71760.1"/>
    <property type="molecule type" value="Genomic_DNA"/>
</dbReference>
<proteinExistence type="predicted"/>
<comment type="caution">
    <text evidence="1">The sequence shown here is derived from an EMBL/GenBank/DDBJ whole genome shotgun (WGS) entry which is preliminary data.</text>
</comment>
<dbReference type="OrthoDB" id="193353at2"/>
<evidence type="ECO:0000313" key="2">
    <source>
        <dbReference type="Proteomes" id="UP000306196"/>
    </source>
</evidence>
<gene>
    <name evidence="1" type="ORF">FEM03_06375</name>
</gene>
<protein>
    <submittedName>
        <fullName evidence="1">Uncharacterized protein</fullName>
    </submittedName>
</protein>
<organism evidence="1 2">
    <name type="scientific">Phragmitibacter flavus</name>
    <dbReference type="NCBI Taxonomy" id="2576071"/>
    <lineage>
        <taxon>Bacteria</taxon>
        <taxon>Pseudomonadati</taxon>
        <taxon>Verrucomicrobiota</taxon>
        <taxon>Verrucomicrobiia</taxon>
        <taxon>Verrucomicrobiales</taxon>
        <taxon>Verrucomicrobiaceae</taxon>
        <taxon>Phragmitibacter</taxon>
    </lineage>
</organism>
<dbReference type="AlphaFoldDB" id="A0A5R8KHQ1"/>
<keyword evidence="2" id="KW-1185">Reference proteome</keyword>
<dbReference type="RefSeq" id="WP_138085354.1">
    <property type="nucleotide sequence ID" value="NZ_VAUV01000004.1"/>
</dbReference>
<sequence length="187" mass="21292">MQQAWNLKSRAHACARTERPFEEGETFHTAIYFDKASGDFIRRDISLEAWDEEVAERQPFSSWKTDYVKPDSGAKAKAEFANREGAEDLLRRLTEEDEPHTTHARYILALMLERKKQLVQKEVKYVEDGTLLIYEHRRSGEIYIIRDPELRLDEIEAVQEEVAMLLGFGMPGEGGNPPAVAAPSPGA</sequence>
<accession>A0A5R8KHQ1</accession>
<reference evidence="1 2" key="1">
    <citation type="submission" date="2019-05" db="EMBL/GenBank/DDBJ databases">
        <title>Verrucobacter flavum gen. nov., sp. nov. a new member of the family Verrucomicrobiaceae.</title>
        <authorList>
            <person name="Szuroczki S."/>
            <person name="Abbaszade G."/>
            <person name="Szabo A."/>
            <person name="Felfoldi T."/>
            <person name="Schumann P."/>
            <person name="Boka K."/>
            <person name="Keki Z."/>
            <person name="Toumi M."/>
            <person name="Toth E."/>
        </authorList>
    </citation>
    <scope>NUCLEOTIDE SEQUENCE [LARGE SCALE GENOMIC DNA]</scope>
    <source>
        <strain evidence="1 2">MG-N-17</strain>
    </source>
</reference>
<dbReference type="Proteomes" id="UP000306196">
    <property type="component" value="Unassembled WGS sequence"/>
</dbReference>